<dbReference type="RefSeq" id="WP_337333932.1">
    <property type="nucleotide sequence ID" value="NZ_JBBDHC010000001.1"/>
</dbReference>
<organism evidence="2 3">
    <name type="scientific">Denitratimonas tolerans</name>
    <dbReference type="NCBI Taxonomy" id="1338420"/>
    <lineage>
        <taxon>Bacteria</taxon>
        <taxon>Pseudomonadati</taxon>
        <taxon>Pseudomonadota</taxon>
        <taxon>Gammaproteobacteria</taxon>
        <taxon>Lysobacterales</taxon>
        <taxon>Lysobacteraceae</taxon>
        <taxon>Denitratimonas</taxon>
    </lineage>
</organism>
<dbReference type="EMBL" id="JBBDHC010000001">
    <property type="protein sequence ID" value="MEJ1248223.1"/>
    <property type="molecule type" value="Genomic_DNA"/>
</dbReference>
<evidence type="ECO:0000313" key="2">
    <source>
        <dbReference type="EMBL" id="MEJ1248223.1"/>
    </source>
</evidence>
<reference evidence="2 3" key="1">
    <citation type="journal article" date="2016" name="Antonie Van Leeuwenhoek">
        <title>Denitratimonas tolerans gen. nov., sp. nov., a denitrifying bacterium isolated from a bioreactor for tannery wastewater treatment.</title>
        <authorList>
            <person name="Han S.I."/>
            <person name="Kim J.O."/>
            <person name="Lee Y.R."/>
            <person name="Ekpeghere K.I."/>
            <person name="Koh S.C."/>
            <person name="Whang K.S."/>
        </authorList>
    </citation>
    <scope>NUCLEOTIDE SEQUENCE [LARGE SCALE GENOMIC DNA]</scope>
    <source>
        <strain evidence="2 3">KACC 17565</strain>
    </source>
</reference>
<feature type="compositionally biased region" description="Pro residues" evidence="1">
    <location>
        <begin position="98"/>
        <end position="112"/>
    </location>
</feature>
<evidence type="ECO:0000256" key="1">
    <source>
        <dbReference type="SAM" id="MobiDB-lite"/>
    </source>
</evidence>
<sequence length="391" mass="41927">MYTLCSHCQTAQEVTREMLVPTRGELACSHCGLWFDALESLSRDPAPGHPIARRKAPPDDIQPSLFANPPEQPAPAQERTGLDAPPRLLMPASIPAPKDLPIPAAAPQPPAAPGDERSDPIAEVLVAHADFIEPAAAPEDPVSTPDAALDEVPQAPDDPFAWATHDTALQSPASESGTPDEVVEVVEVAVLAQGTPSADVARHPGPVIDLRDALEMTIGAPAPSFIPNLPTPNTRAGSRRWPGLLAVIGLLLLLGIQSLVAERAVLAADARWRPWLERACGTLGCTLPAWREPAAMNILTRDVRPHPSMPEALIISASFRNDARWSQPWPRLDLTLSDINGQPIARRRFTPEEYLGHLQSAPLIQPGQSASIALEVRDPGKQAVAFEFGFL</sequence>
<comment type="caution">
    <text evidence="2">The sequence shown here is derived from an EMBL/GenBank/DDBJ whole genome shotgun (WGS) entry which is preliminary data.</text>
</comment>
<keyword evidence="3" id="KW-1185">Reference proteome</keyword>
<dbReference type="InterPro" id="IPR021834">
    <property type="entry name" value="DUF3426"/>
</dbReference>
<name>A0AAW9R213_9GAMM</name>
<accession>A0AAW9R213</accession>
<dbReference type="Proteomes" id="UP001364472">
    <property type="component" value="Unassembled WGS sequence"/>
</dbReference>
<gene>
    <name evidence="2" type="ORF">WB794_00815</name>
</gene>
<protein>
    <submittedName>
        <fullName evidence="2">Zinc-ribbon and DUF3426 domain-containing protein</fullName>
    </submittedName>
</protein>
<feature type="region of interest" description="Disordered" evidence="1">
    <location>
        <begin position="46"/>
        <end position="117"/>
    </location>
</feature>
<feature type="region of interest" description="Disordered" evidence="1">
    <location>
        <begin position="136"/>
        <end position="161"/>
    </location>
</feature>
<proteinExistence type="predicted"/>
<evidence type="ECO:0000313" key="3">
    <source>
        <dbReference type="Proteomes" id="UP001364472"/>
    </source>
</evidence>
<dbReference type="Pfam" id="PF11906">
    <property type="entry name" value="DUF3426"/>
    <property type="match status" value="1"/>
</dbReference>
<dbReference type="AlphaFoldDB" id="A0AAW9R213"/>